<gene>
    <name evidence="6" type="ORF">AWB95_17830</name>
    <name evidence="7" type="ORF">CQY23_22760</name>
</gene>
<dbReference type="RefSeq" id="WP_085168473.1">
    <property type="nucleotide sequence ID" value="NZ_LQOM01000039.1"/>
</dbReference>
<evidence type="ECO:0000256" key="4">
    <source>
        <dbReference type="ARBA" id="ARBA00023002"/>
    </source>
</evidence>
<name>A0A1X1RM71_MYCCE</name>
<dbReference type="InterPro" id="IPR000172">
    <property type="entry name" value="GMC_OxRdtase_N"/>
</dbReference>
<evidence type="ECO:0000256" key="3">
    <source>
        <dbReference type="ARBA" id="ARBA00022827"/>
    </source>
</evidence>
<dbReference type="OrthoDB" id="9798604at2"/>
<evidence type="ECO:0000256" key="2">
    <source>
        <dbReference type="ARBA" id="ARBA00022630"/>
    </source>
</evidence>
<dbReference type="PANTHER" id="PTHR46056">
    <property type="entry name" value="LONG-CHAIN-ALCOHOL OXIDASE"/>
    <property type="match status" value="1"/>
</dbReference>
<accession>A0A1X1RM71</accession>
<organism evidence="6 8">
    <name type="scientific">Mycobacterium celatum</name>
    <dbReference type="NCBI Taxonomy" id="28045"/>
    <lineage>
        <taxon>Bacteria</taxon>
        <taxon>Bacillati</taxon>
        <taxon>Actinomycetota</taxon>
        <taxon>Actinomycetes</taxon>
        <taxon>Mycobacteriales</taxon>
        <taxon>Mycobacteriaceae</taxon>
        <taxon>Mycobacterium</taxon>
    </lineage>
</organism>
<dbReference type="Proteomes" id="UP000193907">
    <property type="component" value="Unassembled WGS sequence"/>
</dbReference>
<feature type="domain" description="Glucose-methanol-choline oxidoreductase N-terminal" evidence="5">
    <location>
        <begin position="395"/>
        <end position="409"/>
    </location>
</feature>
<dbReference type="Proteomes" id="UP000230971">
    <property type="component" value="Unassembled WGS sequence"/>
</dbReference>
<dbReference type="Gene3D" id="3.30.410.10">
    <property type="entry name" value="Cholesterol Oxidase, domain 2"/>
    <property type="match status" value="1"/>
</dbReference>
<keyword evidence="4" id="KW-0560">Oxidoreductase</keyword>
<dbReference type="InterPro" id="IPR036188">
    <property type="entry name" value="FAD/NAD-bd_sf"/>
</dbReference>
<protein>
    <submittedName>
        <fullName evidence="6">Oxidoreductase</fullName>
    </submittedName>
</protein>
<dbReference type="AlphaFoldDB" id="A0A1X1RM71"/>
<keyword evidence="2" id="KW-0285">Flavoprotein</keyword>
<evidence type="ECO:0000313" key="8">
    <source>
        <dbReference type="Proteomes" id="UP000193907"/>
    </source>
</evidence>
<dbReference type="PANTHER" id="PTHR46056:SF12">
    <property type="entry name" value="LONG-CHAIN-ALCOHOL OXIDASE"/>
    <property type="match status" value="1"/>
</dbReference>
<keyword evidence="3" id="KW-0274">FAD</keyword>
<dbReference type="GO" id="GO:0016020">
    <property type="term" value="C:membrane"/>
    <property type="evidence" value="ECO:0007669"/>
    <property type="project" value="UniProtKB-SubCell"/>
</dbReference>
<dbReference type="GO" id="GO:0050660">
    <property type="term" value="F:flavin adenine dinucleotide binding"/>
    <property type="evidence" value="ECO:0007669"/>
    <property type="project" value="InterPro"/>
</dbReference>
<dbReference type="Pfam" id="PF05199">
    <property type="entry name" value="GMC_oxred_C"/>
    <property type="match status" value="1"/>
</dbReference>
<evidence type="ECO:0000313" key="6">
    <source>
        <dbReference type="EMBL" id="ORV09367.1"/>
    </source>
</evidence>
<dbReference type="InterPro" id="IPR007867">
    <property type="entry name" value="GMC_OxRtase_C"/>
</dbReference>
<comment type="caution">
    <text evidence="6">The sequence shown here is derived from an EMBL/GenBank/DDBJ whole genome shotgun (WGS) entry which is preliminary data.</text>
</comment>
<keyword evidence="8" id="KW-1185">Reference proteome</keyword>
<dbReference type="Pfam" id="PF00732">
    <property type="entry name" value="GMC_oxred_N"/>
    <property type="match status" value="1"/>
</dbReference>
<dbReference type="Gene3D" id="3.50.50.60">
    <property type="entry name" value="FAD/NAD(P)-binding domain"/>
    <property type="match status" value="2"/>
</dbReference>
<dbReference type="EMBL" id="PDKV01000048">
    <property type="protein sequence ID" value="PIB73675.1"/>
    <property type="molecule type" value="Genomic_DNA"/>
</dbReference>
<proteinExistence type="inferred from homology"/>
<dbReference type="STRING" id="28045.AWB95_17830"/>
<dbReference type="EMBL" id="LQOM01000039">
    <property type="protein sequence ID" value="ORV09367.1"/>
    <property type="molecule type" value="Genomic_DNA"/>
</dbReference>
<evidence type="ECO:0000313" key="7">
    <source>
        <dbReference type="EMBL" id="PIB73675.1"/>
    </source>
</evidence>
<evidence type="ECO:0000259" key="5">
    <source>
        <dbReference type="PROSITE" id="PS00624"/>
    </source>
</evidence>
<dbReference type="GO" id="GO:0046577">
    <property type="term" value="F:long-chain-alcohol oxidase activity"/>
    <property type="evidence" value="ECO:0007669"/>
    <property type="project" value="UniProtKB-EC"/>
</dbReference>
<evidence type="ECO:0000256" key="1">
    <source>
        <dbReference type="ARBA" id="ARBA00010790"/>
    </source>
</evidence>
<sequence length="659" mass="68840">MNAQITDTHRAVLRALADTVVPSLQRPEDPTRFWALSGSELGAAAAVETALMGLPDDQRAGMLMLLEGLHSQGFVTESPQARERMIAEVALMGAQPAAAMNALMSLTLAFAYAAPDPQTATNPMWAGFGYPGAPRVEPGGGEAPAPFVPTTGAVDADVCVVGSGAGGGLIAGMLAAAGLDVVVLEAGGNFNEPDFAGLELPAFQQLFWRGGPTPTADFNVTLLAGATLGGGPTVNWSNCLRTPANVRAQWARDFGLQGVDGPEFDRHLDAVWQRLGVTADCSDLNGPHQRMRDGAAALGWSFTTLSRNADPAAYSPDTAGYIGLGDRSGAKLDVRRTYLRDAVTAGARVIVGCRAERVLTENGSAAGVAATFADPKTGASARVEVRAPRVVVACGSLESPALLLRSGIGGPAVGRYLHLHPVVATLALHAEPQRPWWGAPMTAMVDEFADIEHGYGFLLQNAQWATSIVAGGIARASGQELKETMARLENAAWMVGIPRDRGHGTVTIDAAGEPVVHYALTDDVDVRIARRSIEAQIRLHAAAGAREIIPFANTTTRWRAGDDLEEFIAAMQRIPLGAGGHRLFSAHQMSSCRMGSDPATSVANTRGELHDTPGVYIGDASALPTATGVNPMISTMALAHRTAEAIVETTTAKAPALPG</sequence>
<reference evidence="6 8" key="1">
    <citation type="submission" date="2016-01" db="EMBL/GenBank/DDBJ databases">
        <title>The new phylogeny of the genus Mycobacterium.</title>
        <authorList>
            <person name="Tarcisio F."/>
            <person name="Conor M."/>
            <person name="Antonella G."/>
            <person name="Elisabetta G."/>
            <person name="Giulia F.S."/>
            <person name="Sara T."/>
            <person name="Anna F."/>
            <person name="Clotilde B."/>
            <person name="Roberto B."/>
            <person name="Veronica D.S."/>
            <person name="Fabio R."/>
            <person name="Monica P."/>
            <person name="Olivier J."/>
            <person name="Enrico T."/>
            <person name="Nicola S."/>
        </authorList>
    </citation>
    <scope>NUCLEOTIDE SEQUENCE [LARGE SCALE GENOMIC DNA]</scope>
    <source>
        <strain evidence="6 8">DSM 44243</strain>
    </source>
</reference>
<comment type="similarity">
    <text evidence="1">Belongs to the GMC oxidoreductase family.</text>
</comment>
<dbReference type="PROSITE" id="PS00624">
    <property type="entry name" value="GMC_OXRED_2"/>
    <property type="match status" value="1"/>
</dbReference>
<dbReference type="SUPFAM" id="SSF51905">
    <property type="entry name" value="FAD/NAD(P)-binding domain"/>
    <property type="match status" value="1"/>
</dbReference>
<evidence type="ECO:0000313" key="9">
    <source>
        <dbReference type="Proteomes" id="UP000230971"/>
    </source>
</evidence>
<reference evidence="7 9" key="2">
    <citation type="journal article" date="2017" name="Infect. Genet. Evol.">
        <title>The new phylogeny of the genus Mycobacterium: The old and the news.</title>
        <authorList>
            <person name="Tortoli E."/>
            <person name="Fedrizzi T."/>
            <person name="Meehan C.J."/>
            <person name="Trovato A."/>
            <person name="Grottola A."/>
            <person name="Giacobazzi E."/>
            <person name="Serpini G.F."/>
            <person name="Tagliazucchi S."/>
            <person name="Fabio A."/>
            <person name="Bettua C."/>
            <person name="Bertorelli R."/>
            <person name="Frascaro F."/>
            <person name="De Sanctis V."/>
            <person name="Pecorari M."/>
            <person name="Jousson O."/>
            <person name="Segata N."/>
            <person name="Cirillo D.M."/>
        </authorList>
    </citation>
    <scope>NUCLEOTIDE SEQUENCE [LARGE SCALE GENOMIC DNA]</scope>
    <source>
        <strain evidence="7 9">NCTC 12882</strain>
    </source>
</reference>